<evidence type="ECO:0000256" key="5">
    <source>
        <dbReference type="ARBA" id="ARBA00022801"/>
    </source>
</evidence>
<dbReference type="GO" id="GO:0016787">
    <property type="term" value="F:hydrolase activity"/>
    <property type="evidence" value="ECO:0007669"/>
    <property type="project" value="UniProtKB-KW"/>
</dbReference>
<keyword evidence="10" id="KW-1185">Reference proteome</keyword>
<dbReference type="InterPro" id="IPR012337">
    <property type="entry name" value="RNaseH-like_sf"/>
</dbReference>
<dbReference type="EMBL" id="JARYMX010000297">
    <property type="protein sequence ID" value="KAJ9535367.1"/>
    <property type="molecule type" value="Genomic_DNA"/>
</dbReference>
<evidence type="ECO:0000313" key="10">
    <source>
        <dbReference type="Proteomes" id="UP001172457"/>
    </source>
</evidence>
<proteinExistence type="predicted"/>
<keyword evidence="1" id="KW-0808">Transferase</keyword>
<dbReference type="Gene3D" id="3.30.420.10">
    <property type="entry name" value="Ribonuclease H-like superfamily/Ribonuclease H"/>
    <property type="match status" value="1"/>
</dbReference>
<dbReference type="SUPFAM" id="SSF56672">
    <property type="entry name" value="DNA/RNA polymerases"/>
    <property type="match status" value="1"/>
</dbReference>
<dbReference type="PROSITE" id="PS50994">
    <property type="entry name" value="INTEGRASE"/>
    <property type="match status" value="1"/>
</dbReference>
<dbReference type="Proteomes" id="UP001172457">
    <property type="component" value="Unassembled WGS sequence"/>
</dbReference>
<dbReference type="Gene3D" id="3.10.10.10">
    <property type="entry name" value="HIV Type 1 Reverse Transcriptase, subunit A, domain 1"/>
    <property type="match status" value="1"/>
</dbReference>
<evidence type="ECO:0000313" key="9">
    <source>
        <dbReference type="EMBL" id="KAJ9535367.1"/>
    </source>
</evidence>
<evidence type="ECO:0000256" key="7">
    <source>
        <dbReference type="SAM" id="Coils"/>
    </source>
</evidence>
<dbReference type="InterPro" id="IPR043502">
    <property type="entry name" value="DNA/RNA_pol_sf"/>
</dbReference>
<comment type="caution">
    <text evidence="9">The sequence shown here is derived from an EMBL/GenBank/DDBJ whole genome shotgun (WGS) entry which is preliminary data.</text>
</comment>
<keyword evidence="6" id="KW-0695">RNA-directed DNA polymerase</keyword>
<reference evidence="9" key="1">
    <citation type="submission" date="2023-03" db="EMBL/GenBank/DDBJ databases">
        <title>Chromosome-scale reference genome and RAD-based genetic map of yellow starthistle (Centaurea solstitialis) reveal putative structural variation and QTLs associated with invader traits.</title>
        <authorList>
            <person name="Reatini B."/>
            <person name="Cang F.A."/>
            <person name="Jiang Q."/>
            <person name="Mckibben M.T.W."/>
            <person name="Barker M.S."/>
            <person name="Rieseberg L.H."/>
            <person name="Dlugosch K.M."/>
        </authorList>
    </citation>
    <scope>NUCLEOTIDE SEQUENCE</scope>
    <source>
        <strain evidence="9">CAN-66</strain>
        <tissue evidence="9">Leaf</tissue>
    </source>
</reference>
<evidence type="ECO:0000256" key="6">
    <source>
        <dbReference type="ARBA" id="ARBA00022918"/>
    </source>
</evidence>
<keyword evidence="5" id="KW-0378">Hydrolase</keyword>
<dbReference type="InterPro" id="IPR001584">
    <property type="entry name" value="Integrase_cat-core"/>
</dbReference>
<dbReference type="GO" id="GO:0003964">
    <property type="term" value="F:RNA-directed DNA polymerase activity"/>
    <property type="evidence" value="ECO:0007669"/>
    <property type="project" value="UniProtKB-KW"/>
</dbReference>
<gene>
    <name evidence="9" type="ORF">OSB04_un001519</name>
</gene>
<dbReference type="GO" id="GO:0003676">
    <property type="term" value="F:nucleic acid binding"/>
    <property type="evidence" value="ECO:0007669"/>
    <property type="project" value="InterPro"/>
</dbReference>
<keyword evidence="4" id="KW-0255">Endonuclease</keyword>
<evidence type="ECO:0000256" key="4">
    <source>
        <dbReference type="ARBA" id="ARBA00022759"/>
    </source>
</evidence>
<evidence type="ECO:0000256" key="2">
    <source>
        <dbReference type="ARBA" id="ARBA00022695"/>
    </source>
</evidence>
<keyword evidence="2" id="KW-0548">Nucleotidyltransferase</keyword>
<evidence type="ECO:0000256" key="3">
    <source>
        <dbReference type="ARBA" id="ARBA00022722"/>
    </source>
</evidence>
<dbReference type="PANTHER" id="PTHR45835:SF99">
    <property type="entry name" value="CHROMO DOMAIN-CONTAINING PROTEIN-RELATED"/>
    <property type="match status" value="1"/>
</dbReference>
<evidence type="ECO:0000256" key="1">
    <source>
        <dbReference type="ARBA" id="ARBA00022679"/>
    </source>
</evidence>
<keyword evidence="7" id="KW-0175">Coiled coil</keyword>
<dbReference type="GO" id="GO:0015074">
    <property type="term" value="P:DNA integration"/>
    <property type="evidence" value="ECO:0007669"/>
    <property type="project" value="InterPro"/>
</dbReference>
<keyword evidence="3" id="KW-0540">Nuclease</keyword>
<dbReference type="Pfam" id="PF17917">
    <property type="entry name" value="RT_RNaseH"/>
    <property type="match status" value="1"/>
</dbReference>
<accession>A0AA38VUL0</accession>
<sequence>MLKCFGLKCVASRTLGTLELYVPWECLPFGLPHHLGYLGIASLGSDVIVAWVPCGSSLSLVYRQIERSSFRIDLVPGATPIAKAPYRLAPSELKEMLAQLQELLDKGFIRPSTSPLGTRFLFVKKKDGTMRMCIDYRELNKVTVKNKLSSTQGFEKKIFQRRLSGLVTDTKEFLFVYRVHRRHFDLLKDGRGARRTPTEGLETLKRSKIYAKFSKCEFWLKEIQFLGDIVTQEGIKVDPLRLRPLRIGSRQISLGGAKFPRISGLLPKVHRTILSHRYTAHGTDKEGPSSLGCVLMQDGKVIAYASRKLKVHEINYPTMIWSWQTVVFRSKDMEALPLWREVQIYTDHKSPLRIALSRKGGKVKPGIVDSPNGNCSLPNHIVPDLKSEIKEWQEKALERGKLESERMVGFLDTLVTGTEGLKCFGNRIWVPKLGDLRRRFFSRRINLSTQFIRERTRYRHQRPYGKLQQLPIPEWTWEHVTMDFVTKLPRTPKGYDTIWVIVDRLIEVSSFLTDERNVFYGETRARLYIADIVRLHGTPVIYRVGPRCQIHFDFLAKLPARDGNAVNLSTAYHPQTDGQSERTIQTLEDPVAGSCLGLWRFLGGSSTVDRVRLQQHYHSSVEAAPYEILYGGKCRTPLCWNEVGEKQLAGPEIVQITSDKINQVRERLKTARDRQKSYADKRRRI</sequence>
<dbReference type="PANTHER" id="PTHR45835">
    <property type="entry name" value="YALI0A06105P"/>
    <property type="match status" value="1"/>
</dbReference>
<name>A0AA38VUL0_9ASTR</name>
<dbReference type="InterPro" id="IPR041373">
    <property type="entry name" value="RT_RNaseH"/>
</dbReference>
<feature type="coiled-coil region" evidence="7">
    <location>
        <begin position="654"/>
        <end position="681"/>
    </location>
</feature>
<dbReference type="InterPro" id="IPR036397">
    <property type="entry name" value="RNaseH_sf"/>
</dbReference>
<protein>
    <recommendedName>
        <fullName evidence="8">Integrase catalytic domain-containing protein</fullName>
    </recommendedName>
</protein>
<organism evidence="9 10">
    <name type="scientific">Centaurea solstitialis</name>
    <name type="common">yellow star-thistle</name>
    <dbReference type="NCBI Taxonomy" id="347529"/>
    <lineage>
        <taxon>Eukaryota</taxon>
        <taxon>Viridiplantae</taxon>
        <taxon>Streptophyta</taxon>
        <taxon>Embryophyta</taxon>
        <taxon>Tracheophyta</taxon>
        <taxon>Spermatophyta</taxon>
        <taxon>Magnoliopsida</taxon>
        <taxon>eudicotyledons</taxon>
        <taxon>Gunneridae</taxon>
        <taxon>Pentapetalae</taxon>
        <taxon>asterids</taxon>
        <taxon>campanulids</taxon>
        <taxon>Asterales</taxon>
        <taxon>Asteraceae</taxon>
        <taxon>Carduoideae</taxon>
        <taxon>Cardueae</taxon>
        <taxon>Centaureinae</taxon>
        <taxon>Centaurea</taxon>
    </lineage>
</organism>
<dbReference type="AlphaFoldDB" id="A0AA38VUL0"/>
<dbReference type="GO" id="GO:0004519">
    <property type="term" value="F:endonuclease activity"/>
    <property type="evidence" value="ECO:0007669"/>
    <property type="project" value="UniProtKB-KW"/>
</dbReference>
<feature type="domain" description="Integrase catalytic" evidence="8">
    <location>
        <begin position="467"/>
        <end position="633"/>
    </location>
</feature>
<evidence type="ECO:0000259" key="8">
    <source>
        <dbReference type="PROSITE" id="PS50994"/>
    </source>
</evidence>
<dbReference type="SUPFAM" id="SSF53098">
    <property type="entry name" value="Ribonuclease H-like"/>
    <property type="match status" value="1"/>
</dbReference>